<evidence type="ECO:0000313" key="3">
    <source>
        <dbReference type="EMBL" id="PIS20648.1"/>
    </source>
</evidence>
<dbReference type="Gene3D" id="3.40.33.10">
    <property type="entry name" value="CAP"/>
    <property type="match status" value="1"/>
</dbReference>
<name>A0A2H0X975_UNCKA</name>
<dbReference type="AlphaFoldDB" id="A0A2H0X975"/>
<evidence type="ECO:0000256" key="1">
    <source>
        <dbReference type="SAM" id="Phobius"/>
    </source>
</evidence>
<dbReference type="Proteomes" id="UP000231414">
    <property type="component" value="Unassembled WGS sequence"/>
</dbReference>
<dbReference type="PANTHER" id="PTHR31157:SF1">
    <property type="entry name" value="SCP DOMAIN-CONTAINING PROTEIN"/>
    <property type="match status" value="1"/>
</dbReference>
<keyword evidence="1" id="KW-1133">Transmembrane helix</keyword>
<evidence type="ECO:0000313" key="4">
    <source>
        <dbReference type="Proteomes" id="UP000231414"/>
    </source>
</evidence>
<comment type="caution">
    <text evidence="3">The sequence shown here is derived from an EMBL/GenBank/DDBJ whole genome shotgun (WGS) entry which is preliminary data.</text>
</comment>
<keyword evidence="1" id="KW-0812">Transmembrane</keyword>
<feature type="transmembrane region" description="Helical" evidence="1">
    <location>
        <begin position="273"/>
        <end position="293"/>
    </location>
</feature>
<reference evidence="4" key="1">
    <citation type="submission" date="2017-09" db="EMBL/GenBank/DDBJ databases">
        <title>Depth-based differentiation of microbial function through sediment-hosted aquifers and enrichment of novel symbionts in the deep terrestrial subsurface.</title>
        <authorList>
            <person name="Probst A.J."/>
            <person name="Ladd B."/>
            <person name="Jarett J.K."/>
            <person name="Geller-Mcgrath D.E."/>
            <person name="Sieber C.M.K."/>
            <person name="Emerson J.B."/>
            <person name="Anantharaman K."/>
            <person name="Thomas B.C."/>
            <person name="Malmstrom R."/>
            <person name="Stieglmeier M."/>
            <person name="Klingl A."/>
            <person name="Woyke T."/>
            <person name="Ryan C.M."/>
            <person name="Banfield J.F."/>
        </authorList>
    </citation>
    <scope>NUCLEOTIDE SEQUENCE [LARGE SCALE GENOMIC DNA]</scope>
</reference>
<gene>
    <name evidence="3" type="ORF">COT52_02780</name>
</gene>
<dbReference type="SUPFAM" id="SSF55797">
    <property type="entry name" value="PR-1-like"/>
    <property type="match status" value="1"/>
</dbReference>
<dbReference type="InterPro" id="IPR035940">
    <property type="entry name" value="CAP_sf"/>
</dbReference>
<accession>A0A2H0X975</accession>
<protein>
    <recommendedName>
        <fullName evidence="2">SCP domain-containing protein</fullName>
    </recommendedName>
</protein>
<keyword evidence="1" id="KW-0472">Membrane</keyword>
<dbReference type="InterPro" id="IPR014044">
    <property type="entry name" value="CAP_dom"/>
</dbReference>
<evidence type="ECO:0000259" key="2">
    <source>
        <dbReference type="Pfam" id="PF00188"/>
    </source>
</evidence>
<proteinExistence type="predicted"/>
<sequence length="328" mass="35931">MSLPWSLVLPHSQTKSRAKIVNQKAWVFYTVCLLTAIFLNRGVRARFPGILGFASNISSSDIISLTNQARQNNGLSGLKYNEALSRAAEEKAHHMFNHDYWAHVAPDGTDPWYFIKAQNYDYIFAGENLARDFNDSHGVLDAWLASPSHRDNVLSGRYSEIGIAVVDGVLDGEQTTLVVQMFGAPVQIASVLPSESAVAISREHSSVAVPSPIVQPKAYPVKVSGPSAESAPFSKQDQSLNIVYDFLTSSGYVLTSSHQSSTRFLNFSLLTKFSSLIFVVFASGGFFLDALVARHWGIRRLSGHTLAHFGLLTIVLVALYYTSAGMIL</sequence>
<dbReference type="CDD" id="cd05379">
    <property type="entry name" value="CAP_bacterial"/>
    <property type="match status" value="1"/>
</dbReference>
<feature type="transmembrane region" description="Helical" evidence="1">
    <location>
        <begin position="305"/>
        <end position="322"/>
    </location>
</feature>
<dbReference type="EMBL" id="PEYW01000039">
    <property type="protein sequence ID" value="PIS20648.1"/>
    <property type="molecule type" value="Genomic_DNA"/>
</dbReference>
<dbReference type="Pfam" id="PF00188">
    <property type="entry name" value="CAP"/>
    <property type="match status" value="1"/>
</dbReference>
<organism evidence="3 4">
    <name type="scientific">candidate division WWE3 bacterium CG08_land_8_20_14_0_20_43_13</name>
    <dbReference type="NCBI Taxonomy" id="1975087"/>
    <lineage>
        <taxon>Bacteria</taxon>
        <taxon>Katanobacteria</taxon>
    </lineage>
</organism>
<feature type="domain" description="SCP" evidence="2">
    <location>
        <begin position="64"/>
        <end position="168"/>
    </location>
</feature>
<dbReference type="PANTHER" id="PTHR31157">
    <property type="entry name" value="SCP DOMAIN-CONTAINING PROTEIN"/>
    <property type="match status" value="1"/>
</dbReference>